<keyword evidence="1" id="KW-0812">Transmembrane</keyword>
<gene>
    <name evidence="2" type="ORF">HPB48_000596</name>
</gene>
<dbReference type="Gene3D" id="2.40.50.140">
    <property type="entry name" value="Nucleic acid-binding proteins"/>
    <property type="match status" value="1"/>
</dbReference>
<organism evidence="2 3">
    <name type="scientific">Haemaphysalis longicornis</name>
    <name type="common">Bush tick</name>
    <dbReference type="NCBI Taxonomy" id="44386"/>
    <lineage>
        <taxon>Eukaryota</taxon>
        <taxon>Metazoa</taxon>
        <taxon>Ecdysozoa</taxon>
        <taxon>Arthropoda</taxon>
        <taxon>Chelicerata</taxon>
        <taxon>Arachnida</taxon>
        <taxon>Acari</taxon>
        <taxon>Parasitiformes</taxon>
        <taxon>Ixodida</taxon>
        <taxon>Ixodoidea</taxon>
        <taxon>Ixodidae</taxon>
        <taxon>Haemaphysalinae</taxon>
        <taxon>Haemaphysalis</taxon>
    </lineage>
</organism>
<dbReference type="Gene3D" id="1.20.1730.10">
    <property type="entry name" value="Sodium/glucose cotransporter"/>
    <property type="match status" value="1"/>
</dbReference>
<dbReference type="OrthoDB" id="6534382at2759"/>
<keyword evidence="1" id="KW-0472">Membrane</keyword>
<evidence type="ECO:0000256" key="1">
    <source>
        <dbReference type="SAM" id="Phobius"/>
    </source>
</evidence>
<dbReference type="InterPro" id="IPR012340">
    <property type="entry name" value="NA-bd_OB-fold"/>
</dbReference>
<dbReference type="InterPro" id="IPR038377">
    <property type="entry name" value="Na/Glc_symporter_sf"/>
</dbReference>
<keyword evidence="3" id="KW-1185">Reference proteome</keyword>
<dbReference type="Proteomes" id="UP000821853">
    <property type="component" value="Chromosome 2"/>
</dbReference>
<evidence type="ECO:0000313" key="2">
    <source>
        <dbReference type="EMBL" id="KAH9366653.1"/>
    </source>
</evidence>
<reference evidence="2 3" key="1">
    <citation type="journal article" date="2020" name="Cell">
        <title>Large-Scale Comparative Analyses of Tick Genomes Elucidate Their Genetic Diversity and Vector Capacities.</title>
        <authorList>
            <consortium name="Tick Genome and Microbiome Consortium (TIGMIC)"/>
            <person name="Jia N."/>
            <person name="Wang J."/>
            <person name="Shi W."/>
            <person name="Du L."/>
            <person name="Sun Y."/>
            <person name="Zhan W."/>
            <person name="Jiang J.F."/>
            <person name="Wang Q."/>
            <person name="Zhang B."/>
            <person name="Ji P."/>
            <person name="Bell-Sakyi L."/>
            <person name="Cui X.M."/>
            <person name="Yuan T.T."/>
            <person name="Jiang B.G."/>
            <person name="Yang W.F."/>
            <person name="Lam T.T."/>
            <person name="Chang Q.C."/>
            <person name="Ding S.J."/>
            <person name="Wang X.J."/>
            <person name="Zhu J.G."/>
            <person name="Ruan X.D."/>
            <person name="Zhao L."/>
            <person name="Wei J.T."/>
            <person name="Ye R.Z."/>
            <person name="Que T.C."/>
            <person name="Du C.H."/>
            <person name="Zhou Y.H."/>
            <person name="Cheng J.X."/>
            <person name="Dai P.F."/>
            <person name="Guo W.B."/>
            <person name="Han X.H."/>
            <person name="Huang E.J."/>
            <person name="Li L.F."/>
            <person name="Wei W."/>
            <person name="Gao Y.C."/>
            <person name="Liu J.Z."/>
            <person name="Shao H.Z."/>
            <person name="Wang X."/>
            <person name="Wang C.C."/>
            <person name="Yang T.C."/>
            <person name="Huo Q.B."/>
            <person name="Li W."/>
            <person name="Chen H.Y."/>
            <person name="Chen S.E."/>
            <person name="Zhou L.G."/>
            <person name="Ni X.B."/>
            <person name="Tian J.H."/>
            <person name="Sheng Y."/>
            <person name="Liu T."/>
            <person name="Pan Y.S."/>
            <person name="Xia L.Y."/>
            <person name="Li J."/>
            <person name="Zhao F."/>
            <person name="Cao W.C."/>
        </authorList>
    </citation>
    <scope>NUCLEOTIDE SEQUENCE [LARGE SCALE GENOMIC DNA]</scope>
    <source>
        <strain evidence="2">HaeL-2018</strain>
    </source>
</reference>
<protein>
    <submittedName>
        <fullName evidence="2">Uncharacterized protein</fullName>
    </submittedName>
</protein>
<dbReference type="VEuPathDB" id="VectorBase:HLOH_057893"/>
<evidence type="ECO:0000313" key="3">
    <source>
        <dbReference type="Proteomes" id="UP000821853"/>
    </source>
</evidence>
<dbReference type="EMBL" id="JABSTR010000004">
    <property type="protein sequence ID" value="KAH9366653.1"/>
    <property type="molecule type" value="Genomic_DNA"/>
</dbReference>
<sequence length="408" mass="45160">MDLSTDETVWAASFASIPYQLMKFGLDQMITQRFLAARSLRDARGVAFLGVGLMTFFYSIYGLTGLAIIYWFRDCDPVLSGSIARRFAVVASAYLPTIGARAEAMSTGSGNSSEAMVKFVKERVESNQGISLQELTGHLSQLLFGLRAAFENCEHTSLPLSGLEVGESAIFDAKVRPKDCEARHDRNGQANYGFIKFGHNKRKRAFFHANDIVDKSFGKAIKSLPDLLTVEDKVRFSTKPSTKTSDKVKWQATAVALCRSSDGTAEHGKEVIWSDAESDIQDFLLEKLHESKNPEAGFNESPMGGGDWDARPVQTTYSRSSSVKGEKNARLLLSEWESKQKLSGERAFLSPVAESLGTIKFGPDLGLTACATVEVTYRDEERIDNLLWEVADVRKYASMLCKRRPTLV</sequence>
<feature type="transmembrane region" description="Helical" evidence="1">
    <location>
        <begin position="46"/>
        <end position="72"/>
    </location>
</feature>
<accession>A0A9J6FU71</accession>
<dbReference type="AlphaFoldDB" id="A0A9J6FU71"/>
<name>A0A9J6FU71_HAELO</name>
<keyword evidence="1" id="KW-1133">Transmembrane helix</keyword>
<proteinExistence type="predicted"/>
<comment type="caution">
    <text evidence="2">The sequence shown here is derived from an EMBL/GenBank/DDBJ whole genome shotgun (WGS) entry which is preliminary data.</text>
</comment>